<name>K0JXL6_SACES</name>
<dbReference type="EMBL" id="HE804045">
    <property type="protein sequence ID" value="CCH30876.1"/>
    <property type="molecule type" value="Genomic_DNA"/>
</dbReference>
<dbReference type="PANTHER" id="PTHR30055:SF160">
    <property type="entry name" value="TRANSCRIPTIONAL REGULATORY PROTEIN (PROBABLY ASNC-FAMILY)-RELATED"/>
    <property type="match status" value="1"/>
</dbReference>
<dbReference type="Proteomes" id="UP000006281">
    <property type="component" value="Chromosome"/>
</dbReference>
<dbReference type="Gene3D" id="1.10.357.10">
    <property type="entry name" value="Tetracycline Repressor, domain 2"/>
    <property type="match status" value="1"/>
</dbReference>
<dbReference type="InterPro" id="IPR036271">
    <property type="entry name" value="Tet_transcr_reg_TetR-rel_C_sf"/>
</dbReference>
<evidence type="ECO:0000256" key="2">
    <source>
        <dbReference type="PROSITE-ProRule" id="PRU00335"/>
    </source>
</evidence>
<evidence type="ECO:0000256" key="1">
    <source>
        <dbReference type="ARBA" id="ARBA00023125"/>
    </source>
</evidence>
<dbReference type="AlphaFoldDB" id="K0JXL6"/>
<keyword evidence="6" id="KW-1185">Reference proteome</keyword>
<dbReference type="Pfam" id="PF00440">
    <property type="entry name" value="TetR_N"/>
    <property type="match status" value="1"/>
</dbReference>
<dbReference type="SUPFAM" id="SSF46689">
    <property type="entry name" value="Homeodomain-like"/>
    <property type="match status" value="1"/>
</dbReference>
<evidence type="ECO:0000256" key="3">
    <source>
        <dbReference type="SAM" id="MobiDB-lite"/>
    </source>
</evidence>
<evidence type="ECO:0000313" key="5">
    <source>
        <dbReference type="EMBL" id="CCH30876.1"/>
    </source>
</evidence>
<feature type="domain" description="HTH tetR-type" evidence="4">
    <location>
        <begin position="23"/>
        <end position="82"/>
    </location>
</feature>
<dbReference type="GO" id="GO:0003700">
    <property type="term" value="F:DNA-binding transcription factor activity"/>
    <property type="evidence" value="ECO:0007669"/>
    <property type="project" value="TreeGrafter"/>
</dbReference>
<dbReference type="PROSITE" id="PS50977">
    <property type="entry name" value="HTH_TETR_2"/>
    <property type="match status" value="1"/>
</dbReference>
<feature type="region of interest" description="Disordered" evidence="3">
    <location>
        <begin position="1"/>
        <end position="20"/>
    </location>
</feature>
<evidence type="ECO:0000313" key="6">
    <source>
        <dbReference type="Proteomes" id="UP000006281"/>
    </source>
</evidence>
<sequence>MADGGGQGKPVDGRAARWAGQREKRRAEVVTAALAAIGEHGPWVSTERIAERAGISRPRLYRHFDDADDVYGAVGRRISELIIAEMVPVLTGPSGSAREIITRIVRTFVVWMTENVSLYHYVVSRSVEADPDRRLWAVDIRARISGLLGKVIGGYLALLGLDARLADPLSFGLVGMVEATTARWSVEPGELDRAELVERLSDWAWGVLDDVLRAAGLELDPDLPLPPLTIPE</sequence>
<dbReference type="PANTHER" id="PTHR30055">
    <property type="entry name" value="HTH-TYPE TRANSCRIPTIONAL REGULATOR RUTR"/>
    <property type="match status" value="1"/>
</dbReference>
<dbReference type="PRINTS" id="PR00455">
    <property type="entry name" value="HTHTETR"/>
</dbReference>
<reference evidence="5 6" key="1">
    <citation type="journal article" date="2012" name="BMC Genomics">
        <title>Complete genome sequence of Saccharothrix espanaensis DSM 44229T and comparison to the other completely sequenced Pseudonocardiaceae.</title>
        <authorList>
            <person name="Strobel T."/>
            <person name="Al-Dilaimi A."/>
            <person name="Blom J."/>
            <person name="Gessner A."/>
            <person name="Kalinowski J."/>
            <person name="Luzhetska M."/>
            <person name="Puhler A."/>
            <person name="Szczepanowski R."/>
            <person name="Bechthold A."/>
            <person name="Ruckert C."/>
        </authorList>
    </citation>
    <scope>NUCLEOTIDE SEQUENCE [LARGE SCALE GENOMIC DNA]</scope>
    <source>
        <strain evidence="6">ATCC 51144 / DSM 44229 / JCM 9112 / NBRC 15066 / NRRL 15764</strain>
    </source>
</reference>
<gene>
    <name evidence="5" type="ordered locus">BN6_35800</name>
</gene>
<dbReference type="SUPFAM" id="SSF48498">
    <property type="entry name" value="Tetracyclin repressor-like, C-terminal domain"/>
    <property type="match status" value="1"/>
</dbReference>
<dbReference type="RefSeq" id="WP_015100988.1">
    <property type="nucleotide sequence ID" value="NC_019673.1"/>
</dbReference>
<feature type="DNA-binding region" description="H-T-H motif" evidence="2">
    <location>
        <begin position="45"/>
        <end position="64"/>
    </location>
</feature>
<dbReference type="STRING" id="1179773.BN6_35800"/>
<dbReference type="InterPro" id="IPR050109">
    <property type="entry name" value="HTH-type_TetR-like_transc_reg"/>
</dbReference>
<organism evidence="5 6">
    <name type="scientific">Saccharothrix espanaensis (strain ATCC 51144 / DSM 44229 / JCM 9112 / NBRC 15066 / NRRL 15764)</name>
    <dbReference type="NCBI Taxonomy" id="1179773"/>
    <lineage>
        <taxon>Bacteria</taxon>
        <taxon>Bacillati</taxon>
        <taxon>Actinomycetota</taxon>
        <taxon>Actinomycetes</taxon>
        <taxon>Pseudonocardiales</taxon>
        <taxon>Pseudonocardiaceae</taxon>
        <taxon>Saccharothrix</taxon>
    </lineage>
</organism>
<dbReference type="HOGENOM" id="CLU_069356_11_1_11"/>
<dbReference type="InterPro" id="IPR009057">
    <property type="entry name" value="Homeodomain-like_sf"/>
</dbReference>
<protein>
    <recommendedName>
        <fullName evidence="4">HTH tetR-type domain-containing protein</fullName>
    </recommendedName>
</protein>
<dbReference type="KEGG" id="sesp:BN6_35800"/>
<accession>K0JXL6</accession>
<proteinExistence type="predicted"/>
<dbReference type="eggNOG" id="COG1309">
    <property type="taxonomic scope" value="Bacteria"/>
</dbReference>
<dbReference type="GO" id="GO:0000976">
    <property type="term" value="F:transcription cis-regulatory region binding"/>
    <property type="evidence" value="ECO:0007669"/>
    <property type="project" value="TreeGrafter"/>
</dbReference>
<dbReference type="InterPro" id="IPR001647">
    <property type="entry name" value="HTH_TetR"/>
</dbReference>
<feature type="compositionally biased region" description="Basic and acidic residues" evidence="3">
    <location>
        <begin position="11"/>
        <end position="20"/>
    </location>
</feature>
<evidence type="ECO:0000259" key="4">
    <source>
        <dbReference type="PROSITE" id="PS50977"/>
    </source>
</evidence>
<dbReference type="PATRIC" id="fig|1179773.3.peg.3580"/>
<keyword evidence="1 2" id="KW-0238">DNA-binding</keyword>